<evidence type="ECO:0000256" key="3">
    <source>
        <dbReference type="SAM" id="Phobius"/>
    </source>
</evidence>
<dbReference type="SUPFAM" id="SSF48230">
    <property type="entry name" value="Chondroitin AC/alginate lyase"/>
    <property type="match status" value="1"/>
</dbReference>
<dbReference type="AlphaFoldDB" id="A0A1Y2ESH6"/>
<dbReference type="Pfam" id="PF07940">
    <property type="entry name" value="Hepar_II_III_C"/>
    <property type="match status" value="1"/>
</dbReference>
<evidence type="ECO:0000259" key="4">
    <source>
        <dbReference type="Pfam" id="PF07940"/>
    </source>
</evidence>
<dbReference type="InterPro" id="IPR008929">
    <property type="entry name" value="Chondroitin_lyas"/>
</dbReference>
<feature type="region of interest" description="Disordered" evidence="2">
    <location>
        <begin position="1"/>
        <end position="40"/>
    </location>
</feature>
<comment type="caution">
    <text evidence="5">The sequence shown here is derived from an EMBL/GenBank/DDBJ whole genome shotgun (WGS) entry which is preliminary data.</text>
</comment>
<proteinExistence type="predicted"/>
<feature type="transmembrane region" description="Helical" evidence="3">
    <location>
        <begin position="49"/>
        <end position="71"/>
    </location>
</feature>
<comment type="subcellular location">
    <subcellularLocation>
        <location evidence="1">Cell envelope</location>
    </subcellularLocation>
</comment>
<keyword evidence="3" id="KW-0812">Transmembrane</keyword>
<evidence type="ECO:0000256" key="2">
    <source>
        <dbReference type="SAM" id="MobiDB-lite"/>
    </source>
</evidence>
<evidence type="ECO:0000313" key="6">
    <source>
        <dbReference type="Proteomes" id="UP000193467"/>
    </source>
</evidence>
<dbReference type="OrthoDB" id="3476529at2759"/>
<gene>
    <name evidence="5" type="ORF">BCR35DRAFT_306690</name>
</gene>
<protein>
    <submittedName>
        <fullName evidence="5">Chondroitin AC/alginate lyase</fullName>
    </submittedName>
</protein>
<dbReference type="GO" id="GO:0016829">
    <property type="term" value="F:lyase activity"/>
    <property type="evidence" value="ECO:0007669"/>
    <property type="project" value="UniProtKB-KW"/>
</dbReference>
<feature type="region of interest" description="Disordered" evidence="2">
    <location>
        <begin position="77"/>
        <end position="117"/>
    </location>
</feature>
<feature type="compositionally biased region" description="Polar residues" evidence="2">
    <location>
        <begin position="15"/>
        <end position="25"/>
    </location>
</feature>
<dbReference type="STRING" id="106004.A0A1Y2ESH6"/>
<accession>A0A1Y2ESH6</accession>
<keyword evidence="3" id="KW-1133">Transmembrane helix</keyword>
<keyword evidence="3" id="KW-0472">Membrane</keyword>
<evidence type="ECO:0000313" key="5">
    <source>
        <dbReference type="EMBL" id="ORY74548.1"/>
    </source>
</evidence>
<dbReference type="PANTHER" id="PTHR38045">
    <property type="entry name" value="CHROMOSOME 1, WHOLE GENOME SHOTGUN SEQUENCE"/>
    <property type="match status" value="1"/>
</dbReference>
<dbReference type="InterPro" id="IPR012480">
    <property type="entry name" value="Hepar_II_III_C"/>
</dbReference>
<dbReference type="Proteomes" id="UP000193467">
    <property type="component" value="Unassembled WGS sequence"/>
</dbReference>
<organism evidence="5 6">
    <name type="scientific">Leucosporidium creatinivorum</name>
    <dbReference type="NCBI Taxonomy" id="106004"/>
    <lineage>
        <taxon>Eukaryota</taxon>
        <taxon>Fungi</taxon>
        <taxon>Dikarya</taxon>
        <taxon>Basidiomycota</taxon>
        <taxon>Pucciniomycotina</taxon>
        <taxon>Microbotryomycetes</taxon>
        <taxon>Leucosporidiales</taxon>
        <taxon>Leucosporidium</taxon>
    </lineage>
</organism>
<dbReference type="Gene3D" id="2.70.98.70">
    <property type="match status" value="1"/>
</dbReference>
<dbReference type="EMBL" id="MCGR01000041">
    <property type="protein sequence ID" value="ORY74548.1"/>
    <property type="molecule type" value="Genomic_DNA"/>
</dbReference>
<sequence length="816" mass="88556">MQRGSIDSAQAPLHGNSNQAYQGVPNNGYGSGWTGEKSTRAPSKKSKKWLWIILAIIAVCAIVGAVVGGVVGSRSSKNKAVSKSEAASAGGSSSSKGKSTSTKSSSGSNAAGGSTRSATGVNDGVILATATDANGNPLYPTTTGSAIIAKPTILSDKSVACQADPYSFTNTSSLAVRNEHPLLIAPSYKWDCLMTQIPNDVYLKSWNETIMSNATVYYNYAVTNYTEDGGLTGSGVLDPAREVQLRIKHWAYAYRMTNDTKWVERTWTELLTASGNGTAYFGPDGDNWNSVHFLDLAEFCAAFAIAYDWLYDAWTEERRTAIMWSIITLGLEYGNKVYTDPYGAAEDYSWWRLVNGNWNCVCNNGLAMGALAIANEDPTGLAASVLAAVTENANGNCVESVQTDGTWTETPNYWYFGTYSHAEMASSLLTATGSSQNLLTTNPATNLSALYHMYVTGQQGKFDYGDTGPNKYTATANALLFYGDQFDIPMYTLFQRDRGDVVEPMAMFWYNPETSGQFWDGLALDHHFDNPNDAWASMRSSWTDTQGTYVAMKAGNMTGHQTHGDVDGGDFVLDALGQRWAGELGNGNYLAEGYFTSEAQDAERWWYYRKATEGQNTILIDSQNQNVLAAPNTTFLTTGEAQDALVYKPDNSSTAVFSIDMTTYNNETEAGGAKRAIRFINGRRQVLIRDEITSTASLQWRMQTNATITMSNNNQTATLTLNDEILIASLRQPSNGAFFTQAAVAASTDHALASGSENENQPNPGVTVLTVACEAGTNTIEVLFNPQWPDFNANSYVDPPDVTIDNWTLTSHEISS</sequence>
<evidence type="ECO:0000256" key="1">
    <source>
        <dbReference type="ARBA" id="ARBA00004196"/>
    </source>
</evidence>
<reference evidence="5 6" key="1">
    <citation type="submission" date="2016-07" db="EMBL/GenBank/DDBJ databases">
        <title>Pervasive Adenine N6-methylation of Active Genes in Fungi.</title>
        <authorList>
            <consortium name="DOE Joint Genome Institute"/>
            <person name="Mondo S.J."/>
            <person name="Dannebaum R.O."/>
            <person name="Kuo R.C."/>
            <person name="Labutti K."/>
            <person name="Haridas S."/>
            <person name="Kuo A."/>
            <person name="Salamov A."/>
            <person name="Ahrendt S.R."/>
            <person name="Lipzen A."/>
            <person name="Sullivan W."/>
            <person name="Andreopoulos W.B."/>
            <person name="Clum A."/>
            <person name="Lindquist E."/>
            <person name="Daum C."/>
            <person name="Ramamoorthy G.K."/>
            <person name="Gryganskyi A."/>
            <person name="Culley D."/>
            <person name="Magnuson J.K."/>
            <person name="James T.Y."/>
            <person name="O'Malley M.A."/>
            <person name="Stajich J.E."/>
            <person name="Spatafora J.W."/>
            <person name="Visel A."/>
            <person name="Grigoriev I.V."/>
        </authorList>
    </citation>
    <scope>NUCLEOTIDE SEQUENCE [LARGE SCALE GENOMIC DNA]</scope>
    <source>
        <strain evidence="5 6">62-1032</strain>
    </source>
</reference>
<keyword evidence="5" id="KW-0456">Lyase</keyword>
<feature type="compositionally biased region" description="Low complexity" evidence="2">
    <location>
        <begin position="78"/>
        <end position="117"/>
    </location>
</feature>
<name>A0A1Y2ESH6_9BASI</name>
<dbReference type="Gene3D" id="1.50.10.100">
    <property type="entry name" value="Chondroitin AC/alginate lyase"/>
    <property type="match status" value="1"/>
</dbReference>
<feature type="domain" description="Heparinase II/III-like C-terminal" evidence="4">
    <location>
        <begin position="540"/>
        <end position="735"/>
    </location>
</feature>
<keyword evidence="6" id="KW-1185">Reference proteome</keyword>
<dbReference type="PANTHER" id="PTHR38045:SF1">
    <property type="entry name" value="HEPARINASE II_III-LIKE PROTEIN"/>
    <property type="match status" value="1"/>
</dbReference>
<dbReference type="InParanoid" id="A0A1Y2ESH6"/>